<dbReference type="PANTHER" id="PTHR33087">
    <property type="entry name" value="OS07G0539200 PROTEIN"/>
    <property type="match status" value="1"/>
</dbReference>
<evidence type="ECO:0000256" key="1">
    <source>
        <dbReference type="SAM" id="MobiDB-lite"/>
    </source>
</evidence>
<keyword evidence="4" id="KW-1185">Reference proteome</keyword>
<proteinExistence type="predicted"/>
<dbReference type="PANTHER" id="PTHR33087:SF38">
    <property type="entry name" value="OS10G0201600 PROTEIN"/>
    <property type="match status" value="1"/>
</dbReference>
<evidence type="ECO:0000313" key="3">
    <source>
        <dbReference type="EMBL" id="CAD6251851.1"/>
    </source>
</evidence>
<evidence type="ECO:0000259" key="2">
    <source>
        <dbReference type="Pfam" id="PF03372"/>
    </source>
</evidence>
<feature type="region of interest" description="Disordered" evidence="1">
    <location>
        <begin position="63"/>
        <end position="181"/>
    </location>
</feature>
<dbReference type="EMBL" id="CAJGYO010000008">
    <property type="protein sequence ID" value="CAD6251851.1"/>
    <property type="molecule type" value="Genomic_DNA"/>
</dbReference>
<organism evidence="3 4">
    <name type="scientific">Miscanthus lutarioriparius</name>
    <dbReference type="NCBI Taxonomy" id="422564"/>
    <lineage>
        <taxon>Eukaryota</taxon>
        <taxon>Viridiplantae</taxon>
        <taxon>Streptophyta</taxon>
        <taxon>Embryophyta</taxon>
        <taxon>Tracheophyta</taxon>
        <taxon>Spermatophyta</taxon>
        <taxon>Magnoliopsida</taxon>
        <taxon>Liliopsida</taxon>
        <taxon>Poales</taxon>
        <taxon>Poaceae</taxon>
        <taxon>PACMAD clade</taxon>
        <taxon>Panicoideae</taxon>
        <taxon>Andropogonodae</taxon>
        <taxon>Andropogoneae</taxon>
        <taxon>Saccharinae</taxon>
        <taxon>Miscanthus</taxon>
    </lineage>
</organism>
<reference evidence="3" key="1">
    <citation type="submission" date="2020-10" db="EMBL/GenBank/DDBJ databases">
        <authorList>
            <person name="Han B."/>
            <person name="Lu T."/>
            <person name="Zhao Q."/>
            <person name="Huang X."/>
            <person name="Zhao Y."/>
        </authorList>
    </citation>
    <scope>NUCLEOTIDE SEQUENCE</scope>
</reference>
<name>A0A811Q7E8_9POAL</name>
<dbReference type="Pfam" id="PF03372">
    <property type="entry name" value="Exo_endo_phos"/>
    <property type="match status" value="1"/>
</dbReference>
<comment type="caution">
    <text evidence="3">The sequence shown here is derived from an EMBL/GenBank/DDBJ whole genome shotgun (WGS) entry which is preliminary data.</text>
</comment>
<feature type="compositionally biased region" description="Basic and acidic residues" evidence="1">
    <location>
        <begin position="411"/>
        <end position="433"/>
    </location>
</feature>
<dbReference type="Gene3D" id="3.60.10.10">
    <property type="entry name" value="Endonuclease/exonuclease/phosphatase"/>
    <property type="match status" value="1"/>
</dbReference>
<feature type="compositionally biased region" description="Acidic residues" evidence="1">
    <location>
        <begin position="399"/>
        <end position="410"/>
    </location>
</feature>
<dbReference type="AlphaFoldDB" id="A0A811Q7E8"/>
<dbReference type="InterPro" id="IPR053253">
    <property type="entry name" value="Sex_diff_modulator"/>
</dbReference>
<feature type="compositionally biased region" description="Basic residues" evidence="1">
    <location>
        <begin position="95"/>
        <end position="107"/>
    </location>
</feature>
<evidence type="ECO:0000313" key="4">
    <source>
        <dbReference type="Proteomes" id="UP000604825"/>
    </source>
</evidence>
<dbReference type="InterPro" id="IPR005135">
    <property type="entry name" value="Endo/exonuclease/phosphatase"/>
</dbReference>
<sequence length="1046" mass="116206">MATPRTAGAGTHGHASCCCEVERHNVQSLGLLADLAEGELRAEAADLQWEDVLGRGPVERVALSDSEDYPDSDVPESSPPPPQGKGKSVMETAGKRQRARRHRHSKRRTEGFMAAARRSHLAVVHDLSPPPPRRALVRGGRSPPSHHARPRGQPDREGFFQPAAGTSSEFDRGSRNLADPAIRDPRAPTVVIPRSTEIQAAEDALELALVGLVGGTRPVVSTATVYSFLYSEFELTMNDVELRRHHPEDFIARFRRRADRDRVLASRPGGYLLPLTWRRQRTSLATAESFNFQVVVGMLRVPLHARNVATAQIILGPSCSGNEITRLRDIPDDDDREFFVKAWCKHPDLIEDEQTISIPEPVLPVAAMGNPAPPRLLQYQVRIRVVAFQDWTTPPASPGDDDCNDDSDGPDDGRADDNFQDRGEHWPTPRRDSDDDSGDSNCNNYHPTCYYPPEEASGRDPSMSVQVGEFRCPCASEVVARHTDVDGTRKESVEAHERWEMMSAPRTPWTRASNFTTVNTPSPWIDRQLGSPTTGVVAWFLNVAPLLLHAGVSTLEPVHVDQDWWADLAVNELSNDVSAQACVGQEGATSGSASNSVDWWADLIEAELVSTTYVAAIPVVDGAGLHEEDESAVEEPVSVVDAANDAATVMDAAAATQAALEAEVCVPMHTPLIRAGPRPRRARTPVSIPSLRRSGRIAARPRAPNATVQAQLLLLKKLGVAVAEGEHASEVEKKIKLAFRGDMSTRKREALQLFLENGSDLTTVDLNLHGPTFDYDFLSATGAAGGILLAWVREDWVVSDINKGRFAISARFQKRGATSTPWWLTGVYGPQEDAQKVEFLAELRQFRDTSPGPWLICGDFNMIYRAQDKNNDRLDRRNMARFRRFIDSVQVQEINMVCRSFSWSNRRDKPTLELLDRAFASVGWLTEFPSHTLRPLSSECSDHCPLLLTIIAFYDVQRRFRFETFWTKIPGFSGVVESAWSSTVEGADPFRRLDQKFRKAFISQGSEEEENSFYAVMIWALHKAIAKQFRKRWLYPLFLNTIGTGS</sequence>
<feature type="compositionally biased region" description="Acidic residues" evidence="1">
    <location>
        <begin position="65"/>
        <end position="74"/>
    </location>
</feature>
<gene>
    <name evidence="3" type="ORF">NCGR_LOCUS35585</name>
</gene>
<feature type="region of interest" description="Disordered" evidence="1">
    <location>
        <begin position="391"/>
        <end position="441"/>
    </location>
</feature>
<protein>
    <recommendedName>
        <fullName evidence="2">Endonuclease/exonuclease/phosphatase domain-containing protein</fullName>
    </recommendedName>
</protein>
<dbReference type="Proteomes" id="UP000604825">
    <property type="component" value="Unassembled WGS sequence"/>
</dbReference>
<accession>A0A811Q7E8</accession>
<dbReference type="GO" id="GO:0003824">
    <property type="term" value="F:catalytic activity"/>
    <property type="evidence" value="ECO:0007669"/>
    <property type="project" value="InterPro"/>
</dbReference>
<feature type="domain" description="Endonuclease/exonuclease/phosphatase" evidence="2">
    <location>
        <begin position="780"/>
        <end position="943"/>
    </location>
</feature>
<dbReference type="InterPro" id="IPR036691">
    <property type="entry name" value="Endo/exonu/phosph_ase_sf"/>
</dbReference>
<dbReference type="SUPFAM" id="SSF56219">
    <property type="entry name" value="DNase I-like"/>
    <property type="match status" value="1"/>
</dbReference>